<dbReference type="InParanoid" id="A0A163BFI4"/>
<dbReference type="AlphaFoldDB" id="A0A163BFI4"/>
<dbReference type="VEuPathDB" id="FungiDB:PHYBLDRAFT_104605"/>
<reference evidence="2" key="1">
    <citation type="submission" date="2015-06" db="EMBL/GenBank/DDBJ databases">
        <title>Expansion of signal transduction pathways in fungi by whole-genome duplication.</title>
        <authorList>
            <consortium name="DOE Joint Genome Institute"/>
            <person name="Corrochano L.M."/>
            <person name="Kuo A."/>
            <person name="Marcet-Houben M."/>
            <person name="Polaino S."/>
            <person name="Salamov A."/>
            <person name="Villalobos J.M."/>
            <person name="Alvarez M.I."/>
            <person name="Avalos J."/>
            <person name="Benito E.P."/>
            <person name="Benoit I."/>
            <person name="Burger G."/>
            <person name="Camino L.P."/>
            <person name="Canovas D."/>
            <person name="Cerda-Olmedo E."/>
            <person name="Cheng J.-F."/>
            <person name="Dominguez A."/>
            <person name="Elias M."/>
            <person name="Eslava A.P."/>
            <person name="Glaser F."/>
            <person name="Grimwood J."/>
            <person name="Gutierrez G."/>
            <person name="Heitman J."/>
            <person name="Henrissat B."/>
            <person name="Iturriaga E.A."/>
            <person name="Lang B.F."/>
            <person name="Lavin J.L."/>
            <person name="Lee S."/>
            <person name="Li W."/>
            <person name="Lindquist E."/>
            <person name="Lopez-Garcia S."/>
            <person name="Luque E.M."/>
            <person name="Marcos A.T."/>
            <person name="Martin J."/>
            <person name="McCluskey K."/>
            <person name="Medina H.R."/>
            <person name="Miralles-Duran A."/>
            <person name="Miyazaki A."/>
            <person name="Munoz-Torres E."/>
            <person name="Oguiza J.A."/>
            <person name="Ohm R."/>
            <person name="Olmedo M."/>
            <person name="Orejas M."/>
            <person name="Ortiz-Castellanos L."/>
            <person name="Pisabarro A.G."/>
            <person name="Rodriguez-Romero J."/>
            <person name="Ruiz-Herrera J."/>
            <person name="Ruiz-Vazquez R."/>
            <person name="Sanz C."/>
            <person name="Schackwitz W."/>
            <person name="Schmutz J."/>
            <person name="Shahriari M."/>
            <person name="Shelest E."/>
            <person name="Silva-Franco F."/>
            <person name="Soanes D."/>
            <person name="Syed K."/>
            <person name="Tagua V.G."/>
            <person name="Talbot N.J."/>
            <person name="Thon M."/>
            <person name="De vries R.P."/>
            <person name="Wiebenga A."/>
            <person name="Yadav J.S."/>
            <person name="Braun E.L."/>
            <person name="Baker S."/>
            <person name="Garre V."/>
            <person name="Horwitz B."/>
            <person name="Torres-Martinez S."/>
            <person name="Idnurm A."/>
            <person name="Herrera-Estrella A."/>
            <person name="Gabaldon T."/>
            <person name="Grigoriev I.V."/>
        </authorList>
    </citation>
    <scope>NUCLEOTIDE SEQUENCE [LARGE SCALE GENOMIC DNA]</scope>
    <source>
        <strain evidence="2">NRRL 1555(-)</strain>
    </source>
</reference>
<dbReference type="PANTHER" id="PTHR46579">
    <property type="entry name" value="F5/8 TYPE C DOMAIN-CONTAINING PROTEIN-RELATED"/>
    <property type="match status" value="1"/>
</dbReference>
<sequence>MIACDVPAARKVCGFTSHTSTNACHKCKYQFLRLARTSSVDYSGIDFSKWLLRTNNDNCKDAEVWRNATTHAERYCLKVANSVCWSKLHHLQYFDVVCCTIVDAMHNLFLGTAKRMMERWVADGIIDNKKLVAMQKTVGKIVLLPDYTSLGTKIAKGFPYIKADEWKSWCLVYSPVVLKDVLPLNKFRNWMLFIKACRILVMSNICESDIAIAHKYLEDYCKMCETLYSLNLLSPNMHLHLH</sequence>
<organism evidence="1 2">
    <name type="scientific">Phycomyces blakesleeanus (strain ATCC 8743b / DSM 1359 / FGSC 10004 / NBRC 33097 / NRRL 1555)</name>
    <dbReference type="NCBI Taxonomy" id="763407"/>
    <lineage>
        <taxon>Eukaryota</taxon>
        <taxon>Fungi</taxon>
        <taxon>Fungi incertae sedis</taxon>
        <taxon>Mucoromycota</taxon>
        <taxon>Mucoromycotina</taxon>
        <taxon>Mucoromycetes</taxon>
        <taxon>Mucorales</taxon>
        <taxon>Phycomycetaceae</taxon>
        <taxon>Phycomyces</taxon>
    </lineage>
</organism>
<dbReference type="RefSeq" id="XP_018299311.1">
    <property type="nucleotide sequence ID" value="XM_018427851.1"/>
</dbReference>
<dbReference type="GeneID" id="28988757"/>
<dbReference type="EMBL" id="KV440971">
    <property type="protein sequence ID" value="OAD81271.1"/>
    <property type="molecule type" value="Genomic_DNA"/>
</dbReference>
<proteinExistence type="predicted"/>
<name>A0A163BFI4_PHYB8</name>
<dbReference type="OrthoDB" id="2288877at2759"/>
<dbReference type="Proteomes" id="UP000077315">
    <property type="component" value="Unassembled WGS sequence"/>
</dbReference>
<evidence type="ECO:0000313" key="1">
    <source>
        <dbReference type="EMBL" id="OAD81271.1"/>
    </source>
</evidence>
<dbReference type="PANTHER" id="PTHR46579:SF2">
    <property type="entry name" value="C2H2-TYPE DOMAIN-CONTAINING PROTEIN"/>
    <property type="match status" value="1"/>
</dbReference>
<protein>
    <submittedName>
        <fullName evidence="1">Uncharacterized protein</fullName>
    </submittedName>
</protein>
<keyword evidence="2" id="KW-1185">Reference proteome</keyword>
<accession>A0A163BFI4</accession>
<gene>
    <name evidence="1" type="ORF">PHYBLDRAFT_104605</name>
</gene>
<evidence type="ECO:0000313" key="2">
    <source>
        <dbReference type="Proteomes" id="UP000077315"/>
    </source>
</evidence>